<feature type="region of interest" description="Disordered" evidence="1">
    <location>
        <begin position="109"/>
        <end position="150"/>
    </location>
</feature>
<keyword evidence="2" id="KW-1133">Transmembrane helix</keyword>
<dbReference type="InterPro" id="IPR021273">
    <property type="entry name" value="DUF2852"/>
</dbReference>
<dbReference type="RefSeq" id="WP_076978494.1">
    <property type="nucleotide sequence ID" value="NZ_CP019124.1"/>
</dbReference>
<feature type="compositionally biased region" description="Low complexity" evidence="1">
    <location>
        <begin position="119"/>
        <end position="134"/>
    </location>
</feature>
<dbReference type="STRING" id="1267768.BV394_00945"/>
<reference evidence="3 4" key="1">
    <citation type="submission" date="2017-01" db="EMBL/GenBank/DDBJ databases">
        <title>Genomic analysis of Xuhuaishuia manganoxidans DY6-4.</title>
        <authorList>
            <person name="Wang X."/>
        </authorList>
    </citation>
    <scope>NUCLEOTIDE SEQUENCE [LARGE SCALE GENOMIC DNA]</scope>
    <source>
        <strain evidence="3 4">DY6-4</strain>
    </source>
</reference>
<protein>
    <submittedName>
        <fullName evidence="3">Uncharacterized protein</fullName>
    </submittedName>
</protein>
<accession>A0A2M9DH41</accession>
<evidence type="ECO:0000256" key="1">
    <source>
        <dbReference type="SAM" id="MobiDB-lite"/>
    </source>
</evidence>
<gene>
    <name evidence="3" type="ORF">BV394_00945</name>
</gene>
<evidence type="ECO:0000313" key="3">
    <source>
        <dbReference type="EMBL" id="APX88470.1"/>
    </source>
</evidence>
<dbReference type="EMBL" id="CP019124">
    <property type="protein sequence ID" value="APX88470.1"/>
    <property type="molecule type" value="Genomic_DNA"/>
</dbReference>
<evidence type="ECO:0000256" key="2">
    <source>
        <dbReference type="SAM" id="Phobius"/>
    </source>
</evidence>
<keyword evidence="4" id="KW-1185">Reference proteome</keyword>
<dbReference type="OrthoDB" id="9806878at2"/>
<feature type="transmembrane region" description="Helical" evidence="2">
    <location>
        <begin position="22"/>
        <end position="44"/>
    </location>
</feature>
<keyword evidence="2" id="KW-0812">Transmembrane</keyword>
<dbReference type="AlphaFoldDB" id="A0A1U7DEN7"/>
<keyword evidence="2" id="KW-0472">Membrane</keyword>
<name>A0A1U7DEN7_9RHOB</name>
<proteinExistence type="predicted"/>
<sequence length="150" mass="16259">MSTVSTWPAMAENWLDARGKPAWLGAAALGLVLFWPIGLAILAYRFVGRKFIAGSPIAKAAPAAAYAFRSSGNQAFDSYKAETLRRLEDEQRAFESFLQRLREARDKAEFDQFMKDRGNTPATPEAAPATGATGNRDDDAGTADPRAAFA</sequence>
<evidence type="ECO:0000313" key="4">
    <source>
        <dbReference type="Proteomes" id="UP000187266"/>
    </source>
</evidence>
<dbReference type="Pfam" id="PF11014">
    <property type="entry name" value="DUF2852"/>
    <property type="match status" value="1"/>
</dbReference>
<dbReference type="Proteomes" id="UP000187266">
    <property type="component" value="Chromosome"/>
</dbReference>
<organism evidence="3 4">
    <name type="scientific">Brevirhabdus pacifica</name>
    <dbReference type="NCBI Taxonomy" id="1267768"/>
    <lineage>
        <taxon>Bacteria</taxon>
        <taxon>Pseudomonadati</taxon>
        <taxon>Pseudomonadota</taxon>
        <taxon>Alphaproteobacteria</taxon>
        <taxon>Rhodobacterales</taxon>
        <taxon>Paracoccaceae</taxon>
        <taxon>Brevirhabdus</taxon>
    </lineage>
</organism>
<accession>A0A1U7DEN7</accession>
<feature type="compositionally biased region" description="Basic and acidic residues" evidence="1">
    <location>
        <begin position="109"/>
        <end position="118"/>
    </location>
</feature>